<dbReference type="Proteomes" id="UP000403266">
    <property type="component" value="Unassembled WGS sequence"/>
</dbReference>
<evidence type="ECO:0008006" key="3">
    <source>
        <dbReference type="Google" id="ProtNLM"/>
    </source>
</evidence>
<dbReference type="AlphaFoldDB" id="A0A5N7MQ46"/>
<dbReference type="EMBL" id="VOSK01000132">
    <property type="protein sequence ID" value="MPR28234.1"/>
    <property type="molecule type" value="Genomic_DNA"/>
</dbReference>
<dbReference type="OrthoDB" id="165209at2"/>
<reference evidence="1 2" key="1">
    <citation type="journal article" date="2019" name="Syst. Appl. Microbiol.">
        <title>Microvirga tunisiensis sp. nov., a root nodule symbiotic bacterium isolated from Lupinus micranthus and L. luteus grown in Northern Tunisia.</title>
        <authorList>
            <person name="Msaddak A."/>
            <person name="Rejili M."/>
            <person name="Duran D."/>
            <person name="Mars M."/>
            <person name="Palacios J.M."/>
            <person name="Ruiz-Argueso T."/>
            <person name="Rey L."/>
            <person name="Imperial J."/>
        </authorList>
    </citation>
    <scope>NUCLEOTIDE SEQUENCE [LARGE SCALE GENOMIC DNA]</scope>
    <source>
        <strain evidence="1 2">Lmie10</strain>
    </source>
</reference>
<name>A0A5N7MQ46_9HYPH</name>
<comment type="caution">
    <text evidence="1">The sequence shown here is derived from an EMBL/GenBank/DDBJ whole genome shotgun (WGS) entry which is preliminary data.</text>
</comment>
<keyword evidence="2" id="KW-1185">Reference proteome</keyword>
<protein>
    <recommendedName>
        <fullName evidence="3">Mutator family transposase</fullName>
    </recommendedName>
</protein>
<accession>A0A5N7MQ46</accession>
<organism evidence="1 2">
    <name type="scientific">Microvirga tunisiensis</name>
    <dbReference type="NCBI Taxonomy" id="2108360"/>
    <lineage>
        <taxon>Bacteria</taxon>
        <taxon>Pseudomonadati</taxon>
        <taxon>Pseudomonadota</taxon>
        <taxon>Alphaproteobacteria</taxon>
        <taxon>Hyphomicrobiales</taxon>
        <taxon>Methylobacteriaceae</taxon>
        <taxon>Microvirga</taxon>
    </lineage>
</organism>
<evidence type="ECO:0000313" key="1">
    <source>
        <dbReference type="EMBL" id="MPR28234.1"/>
    </source>
</evidence>
<sequence>MLVFQLHGDEVGCAHPPGARLEDEAQCILVLIGATPEGKNELVGFTVGMRESAHSWRDL</sequence>
<proteinExistence type="predicted"/>
<evidence type="ECO:0000313" key="2">
    <source>
        <dbReference type="Proteomes" id="UP000403266"/>
    </source>
</evidence>
<gene>
    <name evidence="1" type="ORF">FS320_24500</name>
</gene>